<accession>A0A183CT96</accession>
<dbReference type="GO" id="GO:0016538">
    <property type="term" value="F:cyclin-dependent protein serine/threonine kinase regulator activity"/>
    <property type="evidence" value="ECO:0007669"/>
    <property type="project" value="TreeGrafter"/>
</dbReference>
<name>A0A183CT96_GLOPA</name>
<sequence length="91" mass="10279">MADKLGYHGYVSPCNMLTALVYIIRLKESNESEFFAFNPTELFVSSLVLATKYLNDGTLQEFVWNDEWASVSGLGLSKLNELELRLLNSLV</sequence>
<dbReference type="GO" id="GO:0000307">
    <property type="term" value="C:cyclin-dependent protein kinase holoenzyme complex"/>
    <property type="evidence" value="ECO:0007669"/>
    <property type="project" value="TreeGrafter"/>
</dbReference>
<dbReference type="Pfam" id="PF08613">
    <property type="entry name" value="Cyclin"/>
    <property type="match status" value="1"/>
</dbReference>
<comment type="similarity">
    <text evidence="1">Belongs to the CNPPD1 family.</text>
</comment>
<dbReference type="PANTHER" id="PTHR15615:SF108">
    <property type="entry name" value="PROTEIN CNPPD1"/>
    <property type="match status" value="1"/>
</dbReference>
<dbReference type="Gene3D" id="1.10.472.10">
    <property type="entry name" value="Cyclin-like"/>
    <property type="match status" value="1"/>
</dbReference>
<reference evidence="4" key="2">
    <citation type="submission" date="2016-06" db="UniProtKB">
        <authorList>
            <consortium name="WormBaseParasite"/>
        </authorList>
    </citation>
    <scope>IDENTIFICATION</scope>
</reference>
<organism evidence="3 4">
    <name type="scientific">Globodera pallida</name>
    <name type="common">Potato cyst nematode worm</name>
    <name type="synonym">Heterodera pallida</name>
    <dbReference type="NCBI Taxonomy" id="36090"/>
    <lineage>
        <taxon>Eukaryota</taxon>
        <taxon>Metazoa</taxon>
        <taxon>Ecdysozoa</taxon>
        <taxon>Nematoda</taxon>
        <taxon>Chromadorea</taxon>
        <taxon>Rhabditida</taxon>
        <taxon>Tylenchina</taxon>
        <taxon>Tylenchomorpha</taxon>
        <taxon>Tylenchoidea</taxon>
        <taxon>Heteroderidae</taxon>
        <taxon>Heteroderinae</taxon>
        <taxon>Globodera</taxon>
    </lineage>
</organism>
<evidence type="ECO:0000256" key="1">
    <source>
        <dbReference type="ARBA" id="ARBA00038508"/>
    </source>
</evidence>
<evidence type="ECO:0000313" key="3">
    <source>
        <dbReference type="Proteomes" id="UP000050741"/>
    </source>
</evidence>
<dbReference type="InterPro" id="IPR013922">
    <property type="entry name" value="Cyclin_PHO80-like"/>
</dbReference>
<proteinExistence type="inferred from homology"/>
<keyword evidence="3" id="KW-1185">Reference proteome</keyword>
<dbReference type="PANTHER" id="PTHR15615">
    <property type="match status" value="1"/>
</dbReference>
<dbReference type="Proteomes" id="UP000050741">
    <property type="component" value="Unassembled WGS sequence"/>
</dbReference>
<reference evidence="3" key="1">
    <citation type="submission" date="2014-05" db="EMBL/GenBank/DDBJ databases">
        <title>The genome and life-stage specific transcriptomes of Globodera pallida elucidate key aspects of plant parasitism by a cyst nematode.</title>
        <authorList>
            <person name="Cotton J.A."/>
            <person name="Lilley C.J."/>
            <person name="Jones L.M."/>
            <person name="Kikuchi T."/>
            <person name="Reid A.J."/>
            <person name="Thorpe P."/>
            <person name="Tsai I.J."/>
            <person name="Beasley H."/>
            <person name="Blok V."/>
            <person name="Cock P.J.A."/>
            <person name="Van den Akker S.E."/>
            <person name="Holroyd N."/>
            <person name="Hunt M."/>
            <person name="Mantelin S."/>
            <person name="Naghra H."/>
            <person name="Pain A."/>
            <person name="Palomares-Rius J.E."/>
            <person name="Zarowiecki M."/>
            <person name="Berriman M."/>
            <person name="Jones J.T."/>
            <person name="Urwin P.E."/>
        </authorList>
    </citation>
    <scope>NUCLEOTIDE SEQUENCE [LARGE SCALE GENOMIC DNA]</scope>
    <source>
        <strain evidence="3">Lindley</strain>
    </source>
</reference>
<protein>
    <recommendedName>
        <fullName evidence="2">Protein CNPPD1</fullName>
    </recommendedName>
</protein>
<dbReference type="GO" id="GO:0019901">
    <property type="term" value="F:protein kinase binding"/>
    <property type="evidence" value="ECO:0007669"/>
    <property type="project" value="InterPro"/>
</dbReference>
<dbReference type="WBParaSite" id="GPLIN_001610400">
    <property type="protein sequence ID" value="GPLIN_001610400"/>
    <property type="gene ID" value="GPLIN_001610400"/>
</dbReference>
<dbReference type="CDD" id="cd20557">
    <property type="entry name" value="CYCLIN_ScPCL1-like"/>
    <property type="match status" value="1"/>
</dbReference>
<dbReference type="AlphaFoldDB" id="A0A183CT96"/>
<dbReference type="GO" id="GO:0005634">
    <property type="term" value="C:nucleus"/>
    <property type="evidence" value="ECO:0007669"/>
    <property type="project" value="TreeGrafter"/>
</dbReference>
<evidence type="ECO:0000313" key="4">
    <source>
        <dbReference type="WBParaSite" id="GPLIN_001610400"/>
    </source>
</evidence>
<evidence type="ECO:0000256" key="2">
    <source>
        <dbReference type="ARBA" id="ARBA00040808"/>
    </source>
</evidence>